<protein>
    <submittedName>
        <fullName evidence="1">Plasmid maintenance system antidote protein VapI</fullName>
    </submittedName>
</protein>
<proteinExistence type="predicted"/>
<name>A0ACC6AKS3_NITWI</name>
<accession>A0ACC6AKS3</accession>
<evidence type="ECO:0000313" key="2">
    <source>
        <dbReference type="Proteomes" id="UP001205486"/>
    </source>
</evidence>
<gene>
    <name evidence="1" type="ORF">J2S34_002437</name>
</gene>
<sequence>MRLNIVIGSTAETWLRMQAAYDAAKVRERAGEIGKGLKRIPVPTGLTMSRPGLG</sequence>
<dbReference type="Proteomes" id="UP001205486">
    <property type="component" value="Unassembled WGS sequence"/>
</dbReference>
<evidence type="ECO:0000313" key="1">
    <source>
        <dbReference type="EMBL" id="MCP1999989.1"/>
    </source>
</evidence>
<reference evidence="1" key="1">
    <citation type="submission" date="2022-03" db="EMBL/GenBank/DDBJ databases">
        <title>Interactions between chemoautotrophic and heterotrophic bacteria.</title>
        <authorList>
            <person name="Santoro A."/>
        </authorList>
    </citation>
    <scope>NUCLEOTIDE SEQUENCE</scope>
    <source>
        <strain evidence="1">Nb-106</strain>
    </source>
</reference>
<keyword evidence="2" id="KW-1185">Reference proteome</keyword>
<organism evidence="1 2">
    <name type="scientific">Nitrobacter winogradskyi</name>
    <name type="common">Nitrobacter agilis</name>
    <dbReference type="NCBI Taxonomy" id="913"/>
    <lineage>
        <taxon>Bacteria</taxon>
        <taxon>Pseudomonadati</taxon>
        <taxon>Pseudomonadota</taxon>
        <taxon>Alphaproteobacteria</taxon>
        <taxon>Hyphomicrobiales</taxon>
        <taxon>Nitrobacteraceae</taxon>
        <taxon>Nitrobacter</taxon>
    </lineage>
</organism>
<comment type="caution">
    <text evidence="1">The sequence shown here is derived from an EMBL/GenBank/DDBJ whole genome shotgun (WGS) entry which is preliminary data.</text>
</comment>
<dbReference type="EMBL" id="JALJZS010000002">
    <property type="protein sequence ID" value="MCP1999989.1"/>
    <property type="molecule type" value="Genomic_DNA"/>
</dbReference>